<reference evidence="1 2" key="2">
    <citation type="journal article" date="2012" name="PLoS Pathog.">
        <title>Diverse lifestyles and strategies of plant pathogenesis encoded in the genomes of eighteen Dothideomycetes fungi.</title>
        <authorList>
            <person name="Ohm R.A."/>
            <person name="Feau N."/>
            <person name="Henrissat B."/>
            <person name="Schoch C.L."/>
            <person name="Horwitz B.A."/>
            <person name="Barry K.W."/>
            <person name="Condon B.J."/>
            <person name="Copeland A.C."/>
            <person name="Dhillon B."/>
            <person name="Glaser F."/>
            <person name="Hesse C.N."/>
            <person name="Kosti I."/>
            <person name="LaButti K."/>
            <person name="Lindquist E.A."/>
            <person name="Lucas S."/>
            <person name="Salamov A.A."/>
            <person name="Bradshaw R.E."/>
            <person name="Ciuffetti L."/>
            <person name="Hamelin R.C."/>
            <person name="Kema G.H.J."/>
            <person name="Lawrence C."/>
            <person name="Scott J.A."/>
            <person name="Spatafora J.W."/>
            <person name="Turgeon B.G."/>
            <person name="de Wit P.J.G.M."/>
            <person name="Zhong S."/>
            <person name="Goodwin S.B."/>
            <person name="Grigoriev I.V."/>
        </authorList>
    </citation>
    <scope>NUCLEOTIDE SEQUENCE [LARGE SCALE GENOMIC DNA]</scope>
    <source>
        <strain evidence="2">NZE10 / CBS 128990</strain>
    </source>
</reference>
<protein>
    <submittedName>
        <fullName evidence="1">Uncharacterized protein</fullName>
    </submittedName>
</protein>
<gene>
    <name evidence="1" type="ORF">DOTSEDRAFT_71254</name>
</gene>
<sequence length="141" mass="15597">MTGLHTHVDTLILTYHLRHNSHRVAGCCRPTVYIANPVRGLSSEPQTFGSPPSSCYQMQLPGVRVNVLPQPASDGLFESKQLQVMEITVAAGETMSSYATSIFERDWFRLFPMKRNVPEYRAGATEHSSLRQPHASGIAAV</sequence>
<evidence type="ECO:0000313" key="2">
    <source>
        <dbReference type="Proteomes" id="UP000016933"/>
    </source>
</evidence>
<dbReference type="HOGENOM" id="CLU_1825242_0_0_1"/>
<proteinExistence type="predicted"/>
<name>N1PST0_DOTSN</name>
<organism evidence="1 2">
    <name type="scientific">Dothistroma septosporum (strain NZE10 / CBS 128990)</name>
    <name type="common">Red band needle blight fungus</name>
    <name type="synonym">Mycosphaerella pini</name>
    <dbReference type="NCBI Taxonomy" id="675120"/>
    <lineage>
        <taxon>Eukaryota</taxon>
        <taxon>Fungi</taxon>
        <taxon>Dikarya</taxon>
        <taxon>Ascomycota</taxon>
        <taxon>Pezizomycotina</taxon>
        <taxon>Dothideomycetes</taxon>
        <taxon>Dothideomycetidae</taxon>
        <taxon>Mycosphaerellales</taxon>
        <taxon>Mycosphaerellaceae</taxon>
        <taxon>Dothistroma</taxon>
    </lineage>
</organism>
<dbReference type="Proteomes" id="UP000016933">
    <property type="component" value="Unassembled WGS sequence"/>
</dbReference>
<dbReference type="EMBL" id="KB446538">
    <property type="protein sequence ID" value="EME45474.1"/>
    <property type="molecule type" value="Genomic_DNA"/>
</dbReference>
<accession>N1PST0</accession>
<reference evidence="2" key="1">
    <citation type="journal article" date="2012" name="PLoS Genet.">
        <title>The genomes of the fungal plant pathogens Cladosporium fulvum and Dothistroma septosporum reveal adaptation to different hosts and lifestyles but also signatures of common ancestry.</title>
        <authorList>
            <person name="de Wit P.J.G.M."/>
            <person name="van der Burgt A."/>
            <person name="Oekmen B."/>
            <person name="Stergiopoulos I."/>
            <person name="Abd-Elsalam K.A."/>
            <person name="Aerts A.L."/>
            <person name="Bahkali A.H."/>
            <person name="Beenen H.G."/>
            <person name="Chettri P."/>
            <person name="Cox M.P."/>
            <person name="Datema E."/>
            <person name="de Vries R.P."/>
            <person name="Dhillon B."/>
            <person name="Ganley A.R."/>
            <person name="Griffiths S.A."/>
            <person name="Guo Y."/>
            <person name="Hamelin R.C."/>
            <person name="Henrissat B."/>
            <person name="Kabir M.S."/>
            <person name="Jashni M.K."/>
            <person name="Kema G."/>
            <person name="Klaubauf S."/>
            <person name="Lapidus A."/>
            <person name="Levasseur A."/>
            <person name="Lindquist E."/>
            <person name="Mehrabi R."/>
            <person name="Ohm R.A."/>
            <person name="Owen T.J."/>
            <person name="Salamov A."/>
            <person name="Schwelm A."/>
            <person name="Schijlen E."/>
            <person name="Sun H."/>
            <person name="van den Burg H.A."/>
            <person name="van Ham R.C.H.J."/>
            <person name="Zhang S."/>
            <person name="Goodwin S.B."/>
            <person name="Grigoriev I.V."/>
            <person name="Collemare J."/>
            <person name="Bradshaw R.E."/>
        </authorList>
    </citation>
    <scope>NUCLEOTIDE SEQUENCE [LARGE SCALE GENOMIC DNA]</scope>
    <source>
        <strain evidence="2">NZE10 / CBS 128990</strain>
    </source>
</reference>
<dbReference type="AlphaFoldDB" id="N1PST0"/>
<evidence type="ECO:0000313" key="1">
    <source>
        <dbReference type="EMBL" id="EME45474.1"/>
    </source>
</evidence>
<keyword evidence="2" id="KW-1185">Reference proteome</keyword>